<dbReference type="EMBL" id="BAAAVT010000010">
    <property type="protein sequence ID" value="GAA3065541.1"/>
    <property type="molecule type" value="Genomic_DNA"/>
</dbReference>
<name>A0ABP6M0F1_9MICC</name>
<evidence type="ECO:0000313" key="2">
    <source>
        <dbReference type="Proteomes" id="UP001500236"/>
    </source>
</evidence>
<comment type="caution">
    <text evidence="1">The sequence shown here is derived from an EMBL/GenBank/DDBJ whole genome shotgun (WGS) entry which is preliminary data.</text>
</comment>
<organism evidence="1 2">
    <name type="scientific">Nesterenkonia aethiopica</name>
    <dbReference type="NCBI Taxonomy" id="269144"/>
    <lineage>
        <taxon>Bacteria</taxon>
        <taxon>Bacillati</taxon>
        <taxon>Actinomycetota</taxon>
        <taxon>Actinomycetes</taxon>
        <taxon>Micrococcales</taxon>
        <taxon>Micrococcaceae</taxon>
        <taxon>Nesterenkonia</taxon>
    </lineage>
</organism>
<accession>A0ABP6M0F1</accession>
<sequence>MKLLPGVYATRTLVEETAPDRRHLIAASALVRDTPGTWVSHTTAAQLRGLWLPPRLAQETAVHLSSHASRDTRVQRRGVVGHRCAVRDQDVVLEGAHMLSSPARNWIELAADCSIRQLVVLGDQLVRTPYLRYEGRSLPHTGRDQLHDIVDVASGTPGLRRARAALRWIREGSDSPPETLLRLALIREGLPEPQLQVPAAAEVPGSPRADLGYPEWRIAIQYEGATHYTPEQHRSDHVRDNAFFADGWLVLRFDRSDLRDGFRRAAQQVRGALRARGAPG</sequence>
<dbReference type="InterPro" id="IPR011335">
    <property type="entry name" value="Restrct_endonuc-II-like"/>
</dbReference>
<keyword evidence="2" id="KW-1185">Reference proteome</keyword>
<evidence type="ECO:0008006" key="3">
    <source>
        <dbReference type="Google" id="ProtNLM"/>
    </source>
</evidence>
<dbReference type="Proteomes" id="UP001500236">
    <property type="component" value="Unassembled WGS sequence"/>
</dbReference>
<evidence type="ECO:0000313" key="1">
    <source>
        <dbReference type="EMBL" id="GAA3065541.1"/>
    </source>
</evidence>
<proteinExistence type="predicted"/>
<gene>
    <name evidence="1" type="ORF">GCM10010529_18120</name>
</gene>
<dbReference type="Gene3D" id="3.40.960.10">
    <property type="entry name" value="VSR Endonuclease"/>
    <property type="match status" value="1"/>
</dbReference>
<dbReference type="SUPFAM" id="SSF52980">
    <property type="entry name" value="Restriction endonuclease-like"/>
    <property type="match status" value="1"/>
</dbReference>
<protein>
    <recommendedName>
        <fullName evidence="3">DUF559 domain-containing protein</fullName>
    </recommendedName>
</protein>
<reference evidence="2" key="1">
    <citation type="journal article" date="2019" name="Int. J. Syst. Evol. Microbiol.">
        <title>The Global Catalogue of Microorganisms (GCM) 10K type strain sequencing project: providing services to taxonomists for standard genome sequencing and annotation.</title>
        <authorList>
            <consortium name="The Broad Institute Genomics Platform"/>
            <consortium name="The Broad Institute Genome Sequencing Center for Infectious Disease"/>
            <person name="Wu L."/>
            <person name="Ma J."/>
        </authorList>
    </citation>
    <scope>NUCLEOTIDE SEQUENCE [LARGE SCALE GENOMIC DNA]</scope>
    <source>
        <strain evidence="2">JCM 14309</strain>
    </source>
</reference>